<dbReference type="AlphaFoldDB" id="A0A0W8E9Q1"/>
<evidence type="ECO:0000313" key="1">
    <source>
        <dbReference type="EMBL" id="KUG05121.1"/>
    </source>
</evidence>
<dbReference type="EMBL" id="LNQE01001829">
    <property type="protein sequence ID" value="KUG05121.1"/>
    <property type="molecule type" value="Genomic_DNA"/>
</dbReference>
<proteinExistence type="predicted"/>
<reference evidence="1" key="1">
    <citation type="journal article" date="2015" name="Proc. Natl. Acad. Sci. U.S.A.">
        <title>Networks of energetic and metabolic interactions define dynamics in microbial communities.</title>
        <authorList>
            <person name="Embree M."/>
            <person name="Liu J.K."/>
            <person name="Al-Bassam M.M."/>
            <person name="Zengler K."/>
        </authorList>
    </citation>
    <scope>NUCLEOTIDE SEQUENCE</scope>
</reference>
<dbReference type="GO" id="GO:0003677">
    <property type="term" value="F:DNA binding"/>
    <property type="evidence" value="ECO:0007669"/>
    <property type="project" value="UniProtKB-KW"/>
</dbReference>
<accession>A0A0W8E9Q1</accession>
<gene>
    <name evidence="1" type="ORF">ASZ90_017442</name>
</gene>
<keyword evidence="1" id="KW-0238">DNA-binding</keyword>
<name>A0A0W8E9Q1_9ZZZZ</name>
<organism evidence="1">
    <name type="scientific">hydrocarbon metagenome</name>
    <dbReference type="NCBI Taxonomy" id="938273"/>
    <lineage>
        <taxon>unclassified sequences</taxon>
        <taxon>metagenomes</taxon>
        <taxon>ecological metagenomes</taxon>
    </lineage>
</organism>
<comment type="caution">
    <text evidence="1">The sequence shown here is derived from an EMBL/GenBank/DDBJ whole genome shotgun (WGS) entry which is preliminary data.</text>
</comment>
<sequence length="101" mass="11237">MRISGNDGRMRGRIKACKSGEVFREKEIVQRSIVELVQSTDGYILKNDETVAMGEVVKTVLIEGKQVLLVIPANEESIAPCVTSRKNLFLDSPFLVTDKQV</sequence>
<protein>
    <submittedName>
        <fullName evidence="1">Putative dna-binding protein containing a zn-ribbon domain</fullName>
    </submittedName>
</protein>